<keyword evidence="7" id="KW-0809">Transit peptide</keyword>
<evidence type="ECO:0000256" key="7">
    <source>
        <dbReference type="ARBA" id="ARBA00022946"/>
    </source>
</evidence>
<name>A0A7S3MSK1_9SPIT</name>
<reference evidence="14" key="1">
    <citation type="submission" date="2021-01" db="EMBL/GenBank/DDBJ databases">
        <authorList>
            <person name="Corre E."/>
            <person name="Pelletier E."/>
            <person name="Niang G."/>
            <person name="Scheremetjew M."/>
            <person name="Finn R."/>
            <person name="Kale V."/>
            <person name="Holt S."/>
            <person name="Cochrane G."/>
            <person name="Meng A."/>
            <person name="Brown T."/>
            <person name="Cohen L."/>
        </authorList>
    </citation>
    <scope>NUCLEOTIDE SEQUENCE</scope>
    <source>
        <strain evidence="14">Fehren 1</strain>
    </source>
</reference>
<feature type="repeat" description="Solcar" evidence="11">
    <location>
        <begin position="207"/>
        <end position="284"/>
    </location>
</feature>
<keyword evidence="8 13" id="KW-1133">Transmembrane helix</keyword>
<evidence type="ECO:0000256" key="6">
    <source>
        <dbReference type="ARBA" id="ARBA00022792"/>
    </source>
</evidence>
<evidence type="ECO:0000256" key="10">
    <source>
        <dbReference type="ARBA" id="ARBA00023136"/>
    </source>
</evidence>
<keyword evidence="4 11" id="KW-0812">Transmembrane</keyword>
<dbReference type="FunFam" id="1.50.40.10:FF:000005">
    <property type="entry name" value="Mitochondrial phosphate carrier protein 2"/>
    <property type="match status" value="1"/>
</dbReference>
<evidence type="ECO:0000256" key="13">
    <source>
        <dbReference type="SAM" id="Phobius"/>
    </source>
</evidence>
<dbReference type="InterPro" id="IPR023395">
    <property type="entry name" value="MCP_dom_sf"/>
</dbReference>
<evidence type="ECO:0000256" key="12">
    <source>
        <dbReference type="RuleBase" id="RU000488"/>
    </source>
</evidence>
<dbReference type="PANTHER" id="PTHR45671">
    <property type="entry name" value="SOLUTE CARRIER FAMILY 25 (MITOCHONDRIAL CARRIER PHOSPHATE CARRIER), MEMBER 3, LIKE-RELATED-RELATED"/>
    <property type="match status" value="1"/>
</dbReference>
<keyword evidence="9" id="KW-0496">Mitochondrion</keyword>
<sequence>MGDVHDASYYAKCMVGGIFACGITHAAVCPLDIVKCRMQANPGMYKSIPDGFKQIKATEGFKGFTLGWFPTLLGYGMQGFGKFGFYEMFKDVYKAALGDKAAEYQTVGFLVSSACAEVIADVMLCPMEALKVRMQTSDKGTFPETAREGWPKIMNSEGWAGFYKGIKPLWFRQVPYTMVKFGAFENTVKAFYANIFTAPKSSYSKSTQLMITFMSGYFAGIFCAIVSHPADTMVSIMNKKGGTAGEIYKDIGFNGLWKGLGARIFMIGTLTGLQWYIYDSFKVAVGLATTGGK</sequence>
<keyword evidence="10 11" id="KW-0472">Membrane</keyword>
<dbReference type="PANTHER" id="PTHR45671:SF10">
    <property type="entry name" value="SOLUTE CARRIER FAMILY 25 MEMBER 3"/>
    <property type="match status" value="1"/>
</dbReference>
<dbReference type="PROSITE" id="PS50920">
    <property type="entry name" value="SOLCAR"/>
    <property type="match status" value="3"/>
</dbReference>
<evidence type="ECO:0000256" key="4">
    <source>
        <dbReference type="ARBA" id="ARBA00022692"/>
    </source>
</evidence>
<evidence type="ECO:0000256" key="9">
    <source>
        <dbReference type="ARBA" id="ARBA00023128"/>
    </source>
</evidence>
<proteinExistence type="inferred from homology"/>
<evidence type="ECO:0000256" key="5">
    <source>
        <dbReference type="ARBA" id="ARBA00022737"/>
    </source>
</evidence>
<dbReference type="Gene3D" id="1.50.40.10">
    <property type="entry name" value="Mitochondrial carrier domain"/>
    <property type="match status" value="1"/>
</dbReference>
<dbReference type="GO" id="GO:0005315">
    <property type="term" value="F:phosphate transmembrane transporter activity"/>
    <property type="evidence" value="ECO:0007669"/>
    <property type="project" value="InterPro"/>
</dbReference>
<evidence type="ECO:0000256" key="11">
    <source>
        <dbReference type="PROSITE-ProRule" id="PRU00282"/>
    </source>
</evidence>
<keyword evidence="3 12" id="KW-0813">Transport</keyword>
<feature type="transmembrane region" description="Helical" evidence="13">
    <location>
        <begin position="209"/>
        <end position="230"/>
    </location>
</feature>
<dbReference type="EMBL" id="HBIE01033357">
    <property type="protein sequence ID" value="CAE0315164.1"/>
    <property type="molecule type" value="Transcribed_RNA"/>
</dbReference>
<feature type="repeat" description="Solcar" evidence="11">
    <location>
        <begin position="104"/>
        <end position="190"/>
    </location>
</feature>
<feature type="repeat" description="Solcar" evidence="11">
    <location>
        <begin position="8"/>
        <end position="92"/>
    </location>
</feature>
<comment type="subcellular location">
    <subcellularLocation>
        <location evidence="1">Mitochondrion inner membrane</location>
        <topology evidence="1">Multi-pass membrane protein</topology>
    </subcellularLocation>
</comment>
<comment type="similarity">
    <text evidence="2 12">Belongs to the mitochondrial carrier (TC 2.A.29) family.</text>
</comment>
<evidence type="ECO:0000256" key="2">
    <source>
        <dbReference type="ARBA" id="ARBA00006375"/>
    </source>
</evidence>
<keyword evidence="5" id="KW-0677">Repeat</keyword>
<dbReference type="Pfam" id="PF00153">
    <property type="entry name" value="Mito_carr"/>
    <property type="match status" value="3"/>
</dbReference>
<organism evidence="14">
    <name type="scientific">Favella ehrenbergii</name>
    <dbReference type="NCBI Taxonomy" id="182087"/>
    <lineage>
        <taxon>Eukaryota</taxon>
        <taxon>Sar</taxon>
        <taxon>Alveolata</taxon>
        <taxon>Ciliophora</taxon>
        <taxon>Intramacronucleata</taxon>
        <taxon>Spirotrichea</taxon>
        <taxon>Choreotrichia</taxon>
        <taxon>Tintinnida</taxon>
        <taxon>Xystonellidae</taxon>
        <taxon>Favella</taxon>
    </lineage>
</organism>
<dbReference type="AlphaFoldDB" id="A0A7S3MSK1"/>
<evidence type="ECO:0000256" key="1">
    <source>
        <dbReference type="ARBA" id="ARBA00004448"/>
    </source>
</evidence>
<keyword evidence="6" id="KW-0999">Mitochondrion inner membrane</keyword>
<gene>
    <name evidence="14" type="ORF">FEHR0123_LOCUS10091</name>
</gene>
<dbReference type="GO" id="GO:0005743">
    <property type="term" value="C:mitochondrial inner membrane"/>
    <property type="evidence" value="ECO:0007669"/>
    <property type="project" value="UniProtKB-SubCell"/>
</dbReference>
<evidence type="ECO:0000256" key="3">
    <source>
        <dbReference type="ARBA" id="ARBA00022448"/>
    </source>
</evidence>
<evidence type="ECO:0000313" key="14">
    <source>
        <dbReference type="EMBL" id="CAE0315164.1"/>
    </source>
</evidence>
<dbReference type="SUPFAM" id="SSF103506">
    <property type="entry name" value="Mitochondrial carrier"/>
    <property type="match status" value="1"/>
</dbReference>
<evidence type="ECO:0000256" key="8">
    <source>
        <dbReference type="ARBA" id="ARBA00022989"/>
    </source>
</evidence>
<protein>
    <submittedName>
        <fullName evidence="14">Uncharacterized protein</fullName>
    </submittedName>
</protein>
<dbReference type="GO" id="GO:1990547">
    <property type="term" value="P:mitochondrial phosphate ion transmembrane transport"/>
    <property type="evidence" value="ECO:0007669"/>
    <property type="project" value="InterPro"/>
</dbReference>
<accession>A0A7S3MSK1</accession>
<dbReference type="InterPro" id="IPR018108">
    <property type="entry name" value="MCP_transmembrane"/>
</dbReference>
<dbReference type="InterPro" id="IPR044677">
    <property type="entry name" value="SLC25A3/Pic2/Mir1-like"/>
</dbReference>